<reference evidence="3 4" key="1">
    <citation type="journal article" date="2015" name="Nature">
        <title>rRNA introns, odd ribosomes, and small enigmatic genomes across a large radiation of phyla.</title>
        <authorList>
            <person name="Brown C.T."/>
            <person name="Hug L.A."/>
            <person name="Thomas B.C."/>
            <person name="Sharon I."/>
            <person name="Castelle C.J."/>
            <person name="Singh A."/>
            <person name="Wilkins M.J."/>
            <person name="Williams K.H."/>
            <person name="Banfield J.F."/>
        </authorList>
    </citation>
    <scope>NUCLEOTIDE SEQUENCE [LARGE SCALE GENOMIC DNA]</scope>
</reference>
<comment type="caution">
    <text evidence="3">The sequence shown here is derived from an EMBL/GenBank/DDBJ whole genome shotgun (WGS) entry which is preliminary data.</text>
</comment>
<evidence type="ECO:0000313" key="3">
    <source>
        <dbReference type="EMBL" id="KKS97523.1"/>
    </source>
</evidence>
<sequence length="245" mass="26776">MKRIGVMIGLLYLLLLAGMTGKAEAADVRDNQVREVARANSSDYHRTGQAGASPDAPAQAGLLDLSIASPILIADVKAPEKEVKPAKESSAPSTDSGPQNTPQGNPLTQPEPLQPQPVVNGIEPPPQLLKVETPAETAETSEPQTVVYYVYPEDYYDQFSSVPAETNQLAYQPPPVAGSFDQVAGEWESQVEASVEYPYEPLAKPLTQVKTQEQGLWYPALLPVLPVALWYLRKLRRLAQFLERE</sequence>
<keyword evidence="2" id="KW-0732">Signal</keyword>
<feature type="chain" id="PRO_5002537257" evidence="2">
    <location>
        <begin position="26"/>
        <end position="245"/>
    </location>
</feature>
<evidence type="ECO:0000313" key="4">
    <source>
        <dbReference type="Proteomes" id="UP000034894"/>
    </source>
</evidence>
<feature type="signal peptide" evidence="2">
    <location>
        <begin position="1"/>
        <end position="25"/>
    </location>
</feature>
<accession>A0A0G1GF81</accession>
<protein>
    <submittedName>
        <fullName evidence="3">Uncharacterized protein</fullName>
    </submittedName>
</protein>
<dbReference type="EMBL" id="LCFP01000008">
    <property type="protein sequence ID" value="KKS97523.1"/>
    <property type="molecule type" value="Genomic_DNA"/>
</dbReference>
<dbReference type="AlphaFoldDB" id="A0A0G1GF81"/>
<name>A0A0G1GF81_9BACT</name>
<evidence type="ECO:0000256" key="1">
    <source>
        <dbReference type="SAM" id="MobiDB-lite"/>
    </source>
</evidence>
<proteinExistence type="predicted"/>
<feature type="region of interest" description="Disordered" evidence="1">
    <location>
        <begin position="79"/>
        <end position="126"/>
    </location>
</feature>
<dbReference type="Proteomes" id="UP000034894">
    <property type="component" value="Unassembled WGS sequence"/>
</dbReference>
<evidence type="ECO:0000256" key="2">
    <source>
        <dbReference type="SAM" id="SignalP"/>
    </source>
</evidence>
<organism evidence="3 4">
    <name type="scientific">Candidatus Gottesmanbacteria bacterium GW2011_GWA2_43_14</name>
    <dbReference type="NCBI Taxonomy" id="1618443"/>
    <lineage>
        <taxon>Bacteria</taxon>
        <taxon>Candidatus Gottesmaniibacteriota</taxon>
    </lineage>
</organism>
<feature type="compositionally biased region" description="Polar residues" evidence="1">
    <location>
        <begin position="92"/>
        <end position="105"/>
    </location>
</feature>
<gene>
    <name evidence="3" type="ORF">UV73_C0008G0043</name>
</gene>